<keyword evidence="2" id="KW-1185">Reference proteome</keyword>
<evidence type="ECO:0000313" key="1">
    <source>
        <dbReference type="EMBL" id="KAJ9555462.1"/>
    </source>
</evidence>
<evidence type="ECO:0000313" key="2">
    <source>
        <dbReference type="Proteomes" id="UP001172457"/>
    </source>
</evidence>
<name>A0AA38TPY0_9ASTR</name>
<organism evidence="1 2">
    <name type="scientific">Centaurea solstitialis</name>
    <name type="common">yellow star-thistle</name>
    <dbReference type="NCBI Taxonomy" id="347529"/>
    <lineage>
        <taxon>Eukaryota</taxon>
        <taxon>Viridiplantae</taxon>
        <taxon>Streptophyta</taxon>
        <taxon>Embryophyta</taxon>
        <taxon>Tracheophyta</taxon>
        <taxon>Spermatophyta</taxon>
        <taxon>Magnoliopsida</taxon>
        <taxon>eudicotyledons</taxon>
        <taxon>Gunneridae</taxon>
        <taxon>Pentapetalae</taxon>
        <taxon>asterids</taxon>
        <taxon>campanulids</taxon>
        <taxon>Asterales</taxon>
        <taxon>Asteraceae</taxon>
        <taxon>Carduoideae</taxon>
        <taxon>Cardueae</taxon>
        <taxon>Centaureinae</taxon>
        <taxon>Centaurea</taxon>
    </lineage>
</organism>
<dbReference type="EMBL" id="JARYMX010000003">
    <property type="protein sequence ID" value="KAJ9555462.1"/>
    <property type="molecule type" value="Genomic_DNA"/>
</dbReference>
<gene>
    <name evidence="1" type="ORF">OSB04_010076</name>
</gene>
<accession>A0AA38TPY0</accession>
<protein>
    <submittedName>
        <fullName evidence="1">Uncharacterized protein</fullName>
    </submittedName>
</protein>
<sequence>MGDLLETCLLEGIQVFYNFGNKSSKHSSYLVGNFTFTYAGMNLEALTEGIGVLCSCSLYEGSKIMIIGTPLISKCLITRRVEDRGQREVGAILWVVYYLSKTLYTWCNFSGERIDVGVKVKIGQGCLKG</sequence>
<reference evidence="1" key="1">
    <citation type="submission" date="2023-03" db="EMBL/GenBank/DDBJ databases">
        <title>Chromosome-scale reference genome and RAD-based genetic map of yellow starthistle (Centaurea solstitialis) reveal putative structural variation and QTLs associated with invader traits.</title>
        <authorList>
            <person name="Reatini B."/>
            <person name="Cang F.A."/>
            <person name="Jiang Q."/>
            <person name="Mckibben M.T.W."/>
            <person name="Barker M.S."/>
            <person name="Rieseberg L.H."/>
            <person name="Dlugosch K.M."/>
        </authorList>
    </citation>
    <scope>NUCLEOTIDE SEQUENCE</scope>
    <source>
        <strain evidence="1">CAN-66</strain>
        <tissue evidence="1">Leaf</tissue>
    </source>
</reference>
<dbReference type="Proteomes" id="UP001172457">
    <property type="component" value="Chromosome 3"/>
</dbReference>
<dbReference type="AlphaFoldDB" id="A0AA38TPY0"/>
<proteinExistence type="predicted"/>
<comment type="caution">
    <text evidence="1">The sequence shown here is derived from an EMBL/GenBank/DDBJ whole genome shotgun (WGS) entry which is preliminary data.</text>
</comment>